<dbReference type="EMBL" id="JASKHM010000022">
    <property type="protein sequence ID" value="MEQ4486535.1"/>
    <property type="molecule type" value="Genomic_DNA"/>
</dbReference>
<dbReference type="Gene3D" id="3.40.190.10">
    <property type="entry name" value="Periplasmic binding protein-like II"/>
    <property type="match status" value="2"/>
</dbReference>
<evidence type="ECO:0000313" key="4">
    <source>
        <dbReference type="Proteomes" id="UP001493487"/>
    </source>
</evidence>
<keyword evidence="4" id="KW-1185">Reference proteome</keyword>
<dbReference type="PANTHER" id="PTHR43649">
    <property type="entry name" value="ARABINOSE-BINDING PROTEIN-RELATED"/>
    <property type="match status" value="1"/>
</dbReference>
<feature type="compositionally biased region" description="Polar residues" evidence="1">
    <location>
        <begin position="31"/>
        <end position="50"/>
    </location>
</feature>
<organism evidence="3 4">
    <name type="scientific">Cohnella silvisoli</name>
    <dbReference type="NCBI Taxonomy" id="2873699"/>
    <lineage>
        <taxon>Bacteria</taxon>
        <taxon>Bacillati</taxon>
        <taxon>Bacillota</taxon>
        <taxon>Bacilli</taxon>
        <taxon>Bacillales</taxon>
        <taxon>Paenibacillaceae</taxon>
        <taxon>Cohnella</taxon>
    </lineage>
</organism>
<accession>A0ABV1L2M3</accession>
<gene>
    <name evidence="3" type="ORF">QJS35_29595</name>
</gene>
<protein>
    <recommendedName>
        <fullName evidence="5">Extracellular solute-binding protein</fullName>
    </recommendedName>
</protein>
<evidence type="ECO:0000313" key="3">
    <source>
        <dbReference type="EMBL" id="MEQ4486535.1"/>
    </source>
</evidence>
<keyword evidence="2" id="KW-0732">Signal</keyword>
<feature type="chain" id="PRO_5046396188" description="Extracellular solute-binding protein" evidence="2">
    <location>
        <begin position="22"/>
        <end position="636"/>
    </location>
</feature>
<evidence type="ECO:0000256" key="1">
    <source>
        <dbReference type="SAM" id="MobiDB-lite"/>
    </source>
</evidence>
<dbReference type="SUPFAM" id="SSF53850">
    <property type="entry name" value="Periplasmic binding protein-like II"/>
    <property type="match status" value="1"/>
</dbReference>
<dbReference type="PROSITE" id="PS51257">
    <property type="entry name" value="PROKAR_LIPOPROTEIN"/>
    <property type="match status" value="1"/>
</dbReference>
<dbReference type="RefSeq" id="WP_232184559.1">
    <property type="nucleotide sequence ID" value="NZ_JAIOAP010000003.1"/>
</dbReference>
<reference evidence="3 4" key="1">
    <citation type="journal article" date="2023" name="Genome Announc.">
        <title>Pan-Genome Analyses of the Genus Cohnella and Proposal of the Novel Species Cohnella silvisoli sp. nov., Isolated from Forest Soil.</title>
        <authorList>
            <person name="Wang C."/>
            <person name="Mao L."/>
            <person name="Bao G."/>
            <person name="Zhu H."/>
        </authorList>
    </citation>
    <scope>NUCLEOTIDE SEQUENCE [LARGE SCALE GENOMIC DNA]</scope>
    <source>
        <strain evidence="3 4">NL03-T5-1</strain>
    </source>
</reference>
<dbReference type="Proteomes" id="UP001493487">
    <property type="component" value="Unassembled WGS sequence"/>
</dbReference>
<sequence length="636" mass="71577">MKMKRLGILSLAMVMLLGLLAACSGNKEPNESSPTGSASATQTGESSQTPTPTPKKQLDLTIWNTQGTDVIAIEKPKEDIPGDWLAKKTGVRIKEFYGNGGQQWEAKLTTLIASDTLPNLVLTQSQQGPAHHAKLHEGNLNWELTPEMLQQYAPDVWKAIPQFVWDSIKVDGKIYGIPYNLMVDKEMDPSLSDEFLNTFSSPRDKVTWSGLTSNPMAIRDDILKKLIPSAKNYEELMKLIKDRQAPLGDDMVIPIKSTEEYIKFMNDIKGLGLKEGNKPVYAFGYDGGDNWLALAVLGPEMLGYKGYYYTGYMNIPQKKMELGYLNPVIKEAGRIQNQMINDNVIDPESLVHNNEKFKEKVMNGQYAIIVPGWVGGFQLVNDNLAKAGKPYRYVPFITEVPQLPEFPAFKEGPPTFIEALSLLKTIKEEDVPQVLGWINTMFTEEWEDVKFWGTKEAGLYNENADGTRTFKDPTMQKFLVDLDFSAMDWKDAKGLSFNNIPGGTPGFWTGVGKWTVGASKFYPPFFNKKITYSSIESALKFPVSSKWTQDFVAVPNIQSWSAEYANIPEIQKFWATRASWDDPFKVTLTAKNSEEYSKKWDAAVANLRKVIDVDKMLEEQTKIALPLLEKRSQQSK</sequence>
<name>A0ABV1L2M3_9BACL</name>
<evidence type="ECO:0000256" key="2">
    <source>
        <dbReference type="SAM" id="SignalP"/>
    </source>
</evidence>
<feature type="signal peptide" evidence="2">
    <location>
        <begin position="1"/>
        <end position="21"/>
    </location>
</feature>
<comment type="caution">
    <text evidence="3">The sequence shown here is derived from an EMBL/GenBank/DDBJ whole genome shotgun (WGS) entry which is preliminary data.</text>
</comment>
<proteinExistence type="predicted"/>
<dbReference type="InterPro" id="IPR050490">
    <property type="entry name" value="Bact_solute-bd_prot1"/>
</dbReference>
<feature type="region of interest" description="Disordered" evidence="1">
    <location>
        <begin position="26"/>
        <end position="57"/>
    </location>
</feature>
<evidence type="ECO:0008006" key="5">
    <source>
        <dbReference type="Google" id="ProtNLM"/>
    </source>
</evidence>